<dbReference type="EMBL" id="CALQ01001209">
    <property type="protein sequence ID" value="CCM17081.1"/>
    <property type="molecule type" value="Genomic_DNA"/>
</dbReference>
<feature type="region of interest" description="Disordered" evidence="1">
    <location>
        <begin position="32"/>
        <end position="61"/>
    </location>
</feature>
<proteinExistence type="predicted"/>
<gene>
    <name evidence="2" type="primary">LgM4147LRVhigh.28.01550.00760</name>
    <name evidence="2" type="ORF">BN36_2845800</name>
</gene>
<name>A0A1E1J0J4_LEIGU</name>
<protein>
    <submittedName>
        <fullName evidence="2">Uncharacterized protein</fullName>
    </submittedName>
</protein>
<evidence type="ECO:0000256" key="1">
    <source>
        <dbReference type="SAM" id="MobiDB-lite"/>
    </source>
</evidence>
<feature type="compositionally biased region" description="Basic residues" evidence="1">
    <location>
        <begin position="46"/>
        <end position="55"/>
    </location>
</feature>
<sequence length="107" mass="11529">MIRLTRTARTGSSCVFVCVCVDPIGSCAFSFGPSPLLRGSDERRRGGGRKKRPKTQARECAPREVWAAMKTKPKEPRPAGTRACTAVCPCVSLRVCARTPSVSNAMS</sequence>
<dbReference type="AlphaFoldDB" id="A0A1E1J0J4"/>
<accession>A0A1E1J0J4</accession>
<evidence type="ECO:0000313" key="2">
    <source>
        <dbReference type="EMBL" id="CCM17081.1"/>
    </source>
</evidence>
<organism evidence="2">
    <name type="scientific">Leishmania guyanensis</name>
    <dbReference type="NCBI Taxonomy" id="5670"/>
    <lineage>
        <taxon>Eukaryota</taxon>
        <taxon>Discoba</taxon>
        <taxon>Euglenozoa</taxon>
        <taxon>Kinetoplastea</taxon>
        <taxon>Metakinetoplastina</taxon>
        <taxon>Trypanosomatida</taxon>
        <taxon>Trypanosomatidae</taxon>
        <taxon>Leishmaniinae</taxon>
        <taxon>Leishmania</taxon>
        <taxon>Leishmania guyanensis species complex</taxon>
    </lineage>
</organism>
<reference evidence="2" key="1">
    <citation type="submission" date="2012-08" db="EMBL/GenBank/DDBJ databases">
        <title>Comparative genomics of metastatic and non-metastatic Leishmania guyanensis provides insights into polygenic factors involved in Leishmania RNA virus infection.</title>
        <authorList>
            <person name="Smith D."/>
            <person name="Hertz-Fowler C."/>
            <person name="Martin R."/>
            <person name="Dickens N."/>
            <person name="Fasel N."/>
            <person name="Falquet L."/>
            <person name="Beverley S."/>
            <person name="Zangger H."/>
            <person name="Calderon-Copete S."/>
            <person name="Mottram J."/>
            <person name="Xenarios I."/>
        </authorList>
    </citation>
    <scope>NUCLEOTIDE SEQUENCE</scope>
    <source>
        <strain evidence="2">MHOM/BR/75/M4147/SSU:IR2SAT-LUC</strain>
    </source>
</reference>